<organism evidence="2 3">
    <name type="scientific">Leucosporidium creatinivorum</name>
    <dbReference type="NCBI Taxonomy" id="106004"/>
    <lineage>
        <taxon>Eukaryota</taxon>
        <taxon>Fungi</taxon>
        <taxon>Dikarya</taxon>
        <taxon>Basidiomycota</taxon>
        <taxon>Pucciniomycotina</taxon>
        <taxon>Microbotryomycetes</taxon>
        <taxon>Leucosporidiales</taxon>
        <taxon>Leucosporidium</taxon>
    </lineage>
</organism>
<comment type="caution">
    <text evidence="2">The sequence shown here is derived from an EMBL/GenBank/DDBJ whole genome shotgun (WGS) entry which is preliminary data.</text>
</comment>
<evidence type="ECO:0000313" key="2">
    <source>
        <dbReference type="EMBL" id="ORY57123.1"/>
    </source>
</evidence>
<dbReference type="Proteomes" id="UP000193467">
    <property type="component" value="Unassembled WGS sequence"/>
</dbReference>
<protein>
    <submittedName>
        <fullName evidence="2">Uncharacterized protein</fullName>
    </submittedName>
</protein>
<gene>
    <name evidence="2" type="ORF">BCR35DRAFT_335362</name>
</gene>
<reference evidence="2 3" key="1">
    <citation type="submission" date="2016-07" db="EMBL/GenBank/DDBJ databases">
        <title>Pervasive Adenine N6-methylation of Active Genes in Fungi.</title>
        <authorList>
            <consortium name="DOE Joint Genome Institute"/>
            <person name="Mondo S.J."/>
            <person name="Dannebaum R.O."/>
            <person name="Kuo R.C."/>
            <person name="Labutti K."/>
            <person name="Haridas S."/>
            <person name="Kuo A."/>
            <person name="Salamov A."/>
            <person name="Ahrendt S.R."/>
            <person name="Lipzen A."/>
            <person name="Sullivan W."/>
            <person name="Andreopoulos W.B."/>
            <person name="Clum A."/>
            <person name="Lindquist E."/>
            <person name="Daum C."/>
            <person name="Ramamoorthy G.K."/>
            <person name="Gryganskyi A."/>
            <person name="Culley D."/>
            <person name="Magnuson J.K."/>
            <person name="James T.Y."/>
            <person name="O'Malley M.A."/>
            <person name="Stajich J.E."/>
            <person name="Spatafora J.W."/>
            <person name="Visel A."/>
            <person name="Grigoriev I.V."/>
        </authorList>
    </citation>
    <scope>NUCLEOTIDE SEQUENCE [LARGE SCALE GENOMIC DNA]</scope>
    <source>
        <strain evidence="2 3">62-1032</strain>
    </source>
</reference>
<accession>A0A1Y2DCX0</accession>
<evidence type="ECO:0000256" key="1">
    <source>
        <dbReference type="SAM" id="MobiDB-lite"/>
    </source>
</evidence>
<dbReference type="InParanoid" id="A0A1Y2DCX0"/>
<name>A0A1Y2DCX0_9BASI</name>
<proteinExistence type="predicted"/>
<dbReference type="EMBL" id="MCGR01000083">
    <property type="protein sequence ID" value="ORY57123.1"/>
    <property type="molecule type" value="Genomic_DNA"/>
</dbReference>
<evidence type="ECO:0000313" key="3">
    <source>
        <dbReference type="Proteomes" id="UP000193467"/>
    </source>
</evidence>
<keyword evidence="3" id="KW-1185">Reference proteome</keyword>
<feature type="region of interest" description="Disordered" evidence="1">
    <location>
        <begin position="294"/>
        <end position="313"/>
    </location>
</feature>
<sequence>MALRPAPPGVAALREHFQHASLLPYFPPLPSQPSREEYLDAFAIRDQIAQLFLGEQPFFERPTPLDQGRREVEELCRLVIKEGVDQRALMATKSDSRLDRLSSLRKSIDSSERDSERWELMKRPFCRLFLDNYAAPMLFGFVQKSAYYMAEARHHNPQSHVSPEIWLGFEHWQSLDPYTKARVVRRAKAYYAMEKTASELAARRRLSAAASSATAGQLFSNTCAKRTMQDYVRRVALRMAKACLSNPRNASPIVWIGFERWQELDPYTKARVVLIAKKYSEAIESVYQQRVLSGTISPPRPRSAEEAPAAGKR</sequence>
<dbReference type="AlphaFoldDB" id="A0A1Y2DCX0"/>